<dbReference type="InterPro" id="IPR002780">
    <property type="entry name" value="Hyd_form_HypD"/>
</dbReference>
<dbReference type="PIRSF" id="PIRSF005622">
    <property type="entry name" value="Hydrgn_mat_hypD"/>
    <property type="match status" value="1"/>
</dbReference>
<evidence type="ECO:0000256" key="3">
    <source>
        <dbReference type="ARBA" id="ARBA00023004"/>
    </source>
</evidence>
<sequence>MPLAHIDEYRDTRLVAPLVERIRMRSRKPIRIMEVCGTHTVSIFRSGIRSLLPETITLLSGPGCPVCVTAQRDIDACIALASLPEVILTTFGDLMRVPGSHTSLRQKKAEGSDIRIVYSSMDALDLAAANPKRNVVFIGIGFETTAPTVAAAIASAQARSIGNFFVYSVHKTVPQALETLVEDPATRIDGFLLPGHVSVITGLNAYRPFVSRHRIPCVVAGFEPVDILSAIEMLVDQIESGRAQLENAYPRAVTETGNLKAKALMDSVFEPVDAVWRGLGTIPQSGLGIRQTFRRNDASSVFHPDPGNVKEPASCACGDILKGIKSPLECRLYGISCTPVHPVGPCMVSSEGTCAAYYRYHPGT</sequence>
<accession>A0A7C4MNI1</accession>
<evidence type="ECO:0000256" key="2">
    <source>
        <dbReference type="ARBA" id="ARBA00022723"/>
    </source>
</evidence>
<dbReference type="InterPro" id="IPR042243">
    <property type="entry name" value="HypD_1"/>
</dbReference>
<dbReference type="GO" id="GO:0070025">
    <property type="term" value="F:carbon monoxide binding"/>
    <property type="evidence" value="ECO:0007669"/>
    <property type="project" value="TreeGrafter"/>
</dbReference>
<dbReference type="NCBIfam" id="TIGR00075">
    <property type="entry name" value="hypD"/>
    <property type="match status" value="1"/>
</dbReference>
<name>A0A7C4MNI1_9BACT</name>
<keyword evidence="3" id="KW-0408">Iron</keyword>
<reference evidence="4" key="1">
    <citation type="journal article" date="2020" name="mSystems">
        <title>Genome- and Community-Level Interaction Insights into Carbon Utilization and Element Cycling Functions of Hydrothermarchaeota in Hydrothermal Sediment.</title>
        <authorList>
            <person name="Zhou Z."/>
            <person name="Liu Y."/>
            <person name="Xu W."/>
            <person name="Pan J."/>
            <person name="Luo Z.H."/>
            <person name="Li M."/>
        </authorList>
    </citation>
    <scope>NUCLEOTIDE SEQUENCE [LARGE SCALE GENOMIC DNA]</scope>
    <source>
        <strain evidence="4">SpSt-477</strain>
    </source>
</reference>
<dbReference type="InterPro" id="IPR042244">
    <property type="entry name" value="HypD_2_sf"/>
</dbReference>
<dbReference type="Gene3D" id="3.40.50.11750">
    <property type="entry name" value="HypD, alpha/beta domain 1"/>
    <property type="match status" value="2"/>
</dbReference>
<comment type="similarity">
    <text evidence="1">Belongs to the HypD family.</text>
</comment>
<protein>
    <submittedName>
        <fullName evidence="4">Hydrogenase formation protein HypD</fullName>
    </submittedName>
</protein>
<organism evidence="4">
    <name type="scientific">Desulfatirhabdium butyrativorans</name>
    <dbReference type="NCBI Taxonomy" id="340467"/>
    <lineage>
        <taxon>Bacteria</taxon>
        <taxon>Pseudomonadati</taxon>
        <taxon>Thermodesulfobacteriota</taxon>
        <taxon>Desulfobacteria</taxon>
        <taxon>Desulfobacterales</taxon>
        <taxon>Desulfatirhabdiaceae</taxon>
        <taxon>Desulfatirhabdium</taxon>
    </lineage>
</organism>
<keyword evidence="2" id="KW-0479">Metal-binding</keyword>
<dbReference type="Pfam" id="PF01924">
    <property type="entry name" value="HypD"/>
    <property type="match status" value="1"/>
</dbReference>
<evidence type="ECO:0000256" key="1">
    <source>
        <dbReference type="ARBA" id="ARBA00007888"/>
    </source>
</evidence>
<dbReference type="AlphaFoldDB" id="A0A7C4MNI1"/>
<dbReference type="Gene3D" id="6.10.20.100">
    <property type="match status" value="1"/>
</dbReference>
<dbReference type="GO" id="GO:0005506">
    <property type="term" value="F:iron ion binding"/>
    <property type="evidence" value="ECO:0007669"/>
    <property type="project" value="TreeGrafter"/>
</dbReference>
<evidence type="ECO:0000313" key="4">
    <source>
        <dbReference type="EMBL" id="HGU32881.1"/>
    </source>
</evidence>
<dbReference type="PANTHER" id="PTHR30149">
    <property type="entry name" value="HYDROGENASE PROTEIN ASSEMBLY PROTEIN HYPD"/>
    <property type="match status" value="1"/>
</dbReference>
<gene>
    <name evidence="4" type="primary">hypD</name>
    <name evidence="4" type="ORF">ENS29_08495</name>
</gene>
<dbReference type="GO" id="GO:0051539">
    <property type="term" value="F:4 iron, 4 sulfur cluster binding"/>
    <property type="evidence" value="ECO:0007669"/>
    <property type="project" value="TreeGrafter"/>
</dbReference>
<comment type="caution">
    <text evidence="4">The sequence shown here is derived from an EMBL/GenBank/DDBJ whole genome shotgun (WGS) entry which is preliminary data.</text>
</comment>
<proteinExistence type="inferred from homology"/>
<dbReference type="GO" id="GO:0051604">
    <property type="term" value="P:protein maturation"/>
    <property type="evidence" value="ECO:0007669"/>
    <property type="project" value="TreeGrafter"/>
</dbReference>
<dbReference type="PANTHER" id="PTHR30149:SF0">
    <property type="entry name" value="HYDROGENASE MATURATION FACTOR HYPD"/>
    <property type="match status" value="1"/>
</dbReference>
<dbReference type="EMBL" id="DSUH01000199">
    <property type="protein sequence ID" value="HGU32881.1"/>
    <property type="molecule type" value="Genomic_DNA"/>
</dbReference>